<feature type="region of interest" description="Disordered" evidence="1">
    <location>
        <begin position="376"/>
        <end position="418"/>
    </location>
</feature>
<dbReference type="Proteomes" id="UP000095149">
    <property type="component" value="Unassembled WGS sequence"/>
</dbReference>
<feature type="region of interest" description="Disordered" evidence="1">
    <location>
        <begin position="1"/>
        <end position="27"/>
    </location>
</feature>
<feature type="compositionally biased region" description="Low complexity" evidence="1">
    <location>
        <begin position="1"/>
        <end position="22"/>
    </location>
</feature>
<accession>A0A1E3KE75</accession>
<evidence type="ECO:0000313" key="2">
    <source>
        <dbReference type="EMBL" id="ODO11390.1"/>
    </source>
</evidence>
<organism evidence="2 3">
    <name type="scientific">Cryptococcus amylolentus CBS 6273</name>
    <dbReference type="NCBI Taxonomy" id="1296118"/>
    <lineage>
        <taxon>Eukaryota</taxon>
        <taxon>Fungi</taxon>
        <taxon>Dikarya</taxon>
        <taxon>Basidiomycota</taxon>
        <taxon>Agaricomycotina</taxon>
        <taxon>Tremellomycetes</taxon>
        <taxon>Tremellales</taxon>
        <taxon>Cryptococcaceae</taxon>
        <taxon>Cryptococcus</taxon>
    </lineage>
</organism>
<feature type="compositionally biased region" description="Pro residues" evidence="1">
    <location>
        <begin position="407"/>
        <end position="418"/>
    </location>
</feature>
<protein>
    <submittedName>
        <fullName evidence="2">Uncharacterized protein</fullName>
    </submittedName>
</protein>
<feature type="region of interest" description="Disordered" evidence="1">
    <location>
        <begin position="275"/>
        <end position="356"/>
    </location>
</feature>
<dbReference type="EMBL" id="MEKH01000001">
    <property type="protein sequence ID" value="ODO11390.1"/>
    <property type="molecule type" value="Genomic_DNA"/>
</dbReference>
<gene>
    <name evidence="2" type="ORF">I350_00169</name>
</gene>
<proteinExistence type="predicted"/>
<feature type="region of interest" description="Disordered" evidence="1">
    <location>
        <begin position="562"/>
        <end position="586"/>
    </location>
</feature>
<comment type="caution">
    <text evidence="2">The sequence shown here is derived from an EMBL/GenBank/DDBJ whole genome shotgun (WGS) entry which is preliminary data.</text>
</comment>
<feature type="region of interest" description="Disordered" evidence="1">
    <location>
        <begin position="216"/>
        <end position="261"/>
    </location>
</feature>
<sequence length="586" mass="64019">MATRTIQAPTRTRTRQTDQLTATKEESEVAVPPGRKIRDSFTGITLWSPSEVDSHVFDYHGILAPELLEQLQDKAMRKLRLDTSLSFRTAAIAPDGYVVSGKPNIITKIEVCRKGRWREGETRLLDEIFRKLGGRRMFGEGGRVLPKSSSTRSGPVSPVFADPTRSSSLETVIAREEPSPDRPRRMLARERQMSNTERPGVPWTGQLNAQPFQATPLNQQQRPRAISGPSYNGPPTAFPTRPSQQNTPQGPVPMPTYAAPTNPREQHIMAQLGVRAQRMKAADAQQKLSPPSGPPRPLEGQGSPRRPHMRAPPAASTGARHLQQFPPPAVGATEMGRQPAYNSEAPSNAPPYQPVALPAQPAPVVYGLQPLHQGPGTSHYTYTLSPHEGSIPPPGQPQPQLRVRQEVPPPPAGQAPPPAWDYSRIYDYDGHITPQTSAALQEAASKAILQATGARIAITITPLIHPHVIVQGFPLAVIRFEVGKFSPWTAQEIGVVDEVFRVVGRGRIVGEEGVRLQLVNAQSLATARARNLATPYHHSAQAVDSRPPRRSLRRRVQILAGRGAAAMEPSAPMRPGTPHPDGKRKR</sequence>
<evidence type="ECO:0000256" key="1">
    <source>
        <dbReference type="SAM" id="MobiDB-lite"/>
    </source>
</evidence>
<evidence type="ECO:0000313" key="3">
    <source>
        <dbReference type="Proteomes" id="UP000095149"/>
    </source>
</evidence>
<dbReference type="AlphaFoldDB" id="A0A1E3KE75"/>
<reference evidence="2 3" key="1">
    <citation type="submission" date="2016-06" db="EMBL/GenBank/DDBJ databases">
        <title>Evolution of pathogenesis and genome organization in the Tremellales.</title>
        <authorList>
            <person name="Cuomo C."/>
            <person name="Litvintseva A."/>
            <person name="Heitman J."/>
            <person name="Chen Y."/>
            <person name="Sun S."/>
            <person name="Springer D."/>
            <person name="Dromer F."/>
            <person name="Young S."/>
            <person name="Zeng Q."/>
            <person name="Chapman S."/>
            <person name="Gujja S."/>
            <person name="Saif S."/>
            <person name="Birren B."/>
        </authorList>
    </citation>
    <scope>NUCLEOTIDE SEQUENCE [LARGE SCALE GENOMIC DNA]</scope>
    <source>
        <strain evidence="2 3">CBS 6273</strain>
    </source>
</reference>
<feature type="region of interest" description="Disordered" evidence="1">
    <location>
        <begin position="140"/>
        <end position="168"/>
    </location>
</feature>
<name>A0A1E3KE75_9TREE</name>
<dbReference type="OrthoDB" id="10328346at2759"/>